<feature type="region of interest" description="Disordered" evidence="1">
    <location>
        <begin position="1"/>
        <end position="112"/>
    </location>
</feature>
<feature type="compositionally biased region" description="Basic and acidic residues" evidence="1">
    <location>
        <begin position="53"/>
        <end position="62"/>
    </location>
</feature>
<dbReference type="RefSeq" id="WP_063394694.1">
    <property type="nucleotide sequence ID" value="NZ_CATVWW010000011.1"/>
</dbReference>
<evidence type="ECO:0000313" key="3">
    <source>
        <dbReference type="EMBL" id="CAJ0889871.1"/>
    </source>
</evidence>
<organism evidence="2 4">
    <name type="scientific">Ralstonia mannitolilytica</name>
    <dbReference type="NCBI Taxonomy" id="105219"/>
    <lineage>
        <taxon>Bacteria</taxon>
        <taxon>Pseudomonadati</taxon>
        <taxon>Pseudomonadota</taxon>
        <taxon>Betaproteobacteria</taxon>
        <taxon>Burkholderiales</taxon>
        <taxon>Burkholderiaceae</taxon>
        <taxon>Ralstonia</taxon>
    </lineage>
</organism>
<evidence type="ECO:0000256" key="1">
    <source>
        <dbReference type="SAM" id="MobiDB-lite"/>
    </source>
</evidence>
<feature type="compositionally biased region" description="Polar residues" evidence="1">
    <location>
        <begin position="65"/>
        <end position="80"/>
    </location>
</feature>
<accession>A0AAD2ARA1</accession>
<feature type="region of interest" description="Disordered" evidence="1">
    <location>
        <begin position="124"/>
        <end position="155"/>
    </location>
</feature>
<dbReference type="AlphaFoldDB" id="A0AAD2ARA1"/>
<comment type="caution">
    <text evidence="2">The sequence shown here is derived from an EMBL/GenBank/DDBJ whole genome shotgun (WGS) entry which is preliminary data.</text>
</comment>
<evidence type="ECO:0000313" key="2">
    <source>
        <dbReference type="EMBL" id="CAJ0688105.1"/>
    </source>
</evidence>
<sequence>MHSDKFRSARPPLPADSTYVAGPVPTDPVQQASQRIRSVDTAGTEASDNTVDTDGKSLEAAKDPSQWQDNVIYSNASLTNAHPDDPDSPIAGIDSRPSQGQPTVATAAGHKVVHKGVVDETVRNGTRAARRFSLEDDEGGAPDRNDSAGRRSSGA</sequence>
<reference evidence="2 5" key="1">
    <citation type="submission" date="2023-07" db="EMBL/GenBank/DDBJ databases">
        <authorList>
            <person name="Peeters C."/>
        </authorList>
    </citation>
    <scope>NUCLEOTIDE SEQUENCE</scope>
    <source>
        <strain evidence="3 5">R-77569</strain>
        <strain evidence="2">R-77591</strain>
    </source>
</reference>
<name>A0AAD2ARA1_9RALS</name>
<keyword evidence="5" id="KW-1185">Reference proteome</keyword>
<evidence type="ECO:0008006" key="6">
    <source>
        <dbReference type="Google" id="ProtNLM"/>
    </source>
</evidence>
<dbReference type="Proteomes" id="UP001190452">
    <property type="component" value="Unassembled WGS sequence"/>
</dbReference>
<dbReference type="EMBL" id="CATVXE010000013">
    <property type="protein sequence ID" value="CAJ0688105.1"/>
    <property type="molecule type" value="Genomic_DNA"/>
</dbReference>
<dbReference type="InterPro" id="IPR021551">
    <property type="entry name" value="DUF3005"/>
</dbReference>
<dbReference type="Pfam" id="PF11448">
    <property type="entry name" value="DUF3005"/>
    <property type="match status" value="1"/>
</dbReference>
<gene>
    <name evidence="3" type="ORF">R77569_04012</name>
    <name evidence="2" type="ORF">R77591_03195</name>
</gene>
<proteinExistence type="predicted"/>
<evidence type="ECO:0000313" key="5">
    <source>
        <dbReference type="Proteomes" id="UP001190452"/>
    </source>
</evidence>
<evidence type="ECO:0000313" key="4">
    <source>
        <dbReference type="Proteomes" id="UP001190002"/>
    </source>
</evidence>
<dbReference type="Proteomes" id="UP001190002">
    <property type="component" value="Unassembled WGS sequence"/>
</dbReference>
<protein>
    <recommendedName>
        <fullName evidence="6">DUF3005 domain-containing protein</fullName>
    </recommendedName>
</protein>
<dbReference type="EMBL" id="CAUDKV010000021">
    <property type="protein sequence ID" value="CAJ0889871.1"/>
    <property type="molecule type" value="Genomic_DNA"/>
</dbReference>